<feature type="compositionally biased region" description="Low complexity" evidence="4">
    <location>
        <begin position="378"/>
        <end position="388"/>
    </location>
</feature>
<dbReference type="SUPFAM" id="SSF51197">
    <property type="entry name" value="Clavaminate synthase-like"/>
    <property type="match status" value="1"/>
</dbReference>
<proteinExistence type="inferred from homology"/>
<keyword evidence="3" id="KW-0560">Oxidoreductase</keyword>
<accession>L1JKV5</accession>
<dbReference type="OMA" id="RYILMMR"/>
<dbReference type="eggNOG" id="ENOG502SD50">
    <property type="taxonomic scope" value="Eukaryota"/>
</dbReference>
<dbReference type="PANTHER" id="PTHR46332">
    <property type="entry name" value="ASPARTATE BETA-HYDROXYLASE DOMAIN-CONTAINING PROTEIN 2"/>
    <property type="match status" value="1"/>
</dbReference>
<dbReference type="GeneID" id="17305612"/>
<sequence length="388" mass="43689">MVAMGSAAVLAVMGVAAMMGEVVGEREGTCMVGSTSRRTAFVPGLSRSFVTAGKTTESCHAAQSRGFSVATPRLRAARRFTVPSIIQLQSQIQFADAVEEVLKLKFNPKSMSRVIKSWRRMDEEFLHKEFVEEVDTYQECNSYIEGLGIKTFYDPYEFEWAKNLRDCASIIQEEFQKVAIESKDELETKGNNVWVTAANSTSAQSYGPDWKTLALMDRCVWDPINVHLFPKTTKILKDLEIPCIEAFFARMTPKRQVMGKINPHSDYCNFALTREWKNGEVLVFDTSLYHEAENSADRMRYILMLRVWHPELKPVEVDAIKYIFSALDEPEIVERDLRALKPSLFEAKPKPVASQSFSDFSAAEGNRASRRAAKKKSGGSSSPAKGFK</sequence>
<dbReference type="PaxDb" id="55529-EKX48764"/>
<keyword evidence="2" id="KW-0223">Dioxygenase</keyword>
<dbReference type="OrthoDB" id="438431at2759"/>
<feature type="compositionally biased region" description="Basic residues" evidence="4">
    <location>
        <begin position="368"/>
        <end position="377"/>
    </location>
</feature>
<evidence type="ECO:0000256" key="4">
    <source>
        <dbReference type="SAM" id="MobiDB-lite"/>
    </source>
</evidence>
<feature type="domain" description="Aspartyl/asparaginy/proline hydroxylase" evidence="6">
    <location>
        <begin position="273"/>
        <end position="310"/>
    </location>
</feature>
<dbReference type="InterPro" id="IPR007803">
    <property type="entry name" value="Asp/Arg/Pro-Hydrxlase"/>
</dbReference>
<evidence type="ECO:0000256" key="1">
    <source>
        <dbReference type="ARBA" id="ARBA00007730"/>
    </source>
</evidence>
<protein>
    <recommendedName>
        <fullName evidence="6">Aspartyl/asparaginy/proline hydroxylase domain-containing protein</fullName>
    </recommendedName>
</protein>
<feature type="region of interest" description="Disordered" evidence="4">
    <location>
        <begin position="350"/>
        <end position="388"/>
    </location>
</feature>
<feature type="chain" id="PRO_5008771474" description="Aspartyl/asparaginy/proline hydroxylase domain-containing protein" evidence="5">
    <location>
        <begin position="25"/>
        <end position="388"/>
    </location>
</feature>
<evidence type="ECO:0000313" key="7">
    <source>
        <dbReference type="EMBL" id="EKX48764.1"/>
    </source>
</evidence>
<reference evidence="7 9" key="1">
    <citation type="journal article" date="2012" name="Nature">
        <title>Algal genomes reveal evolutionary mosaicism and the fate of nucleomorphs.</title>
        <authorList>
            <consortium name="DOE Joint Genome Institute"/>
            <person name="Curtis B.A."/>
            <person name="Tanifuji G."/>
            <person name="Burki F."/>
            <person name="Gruber A."/>
            <person name="Irimia M."/>
            <person name="Maruyama S."/>
            <person name="Arias M.C."/>
            <person name="Ball S.G."/>
            <person name="Gile G.H."/>
            <person name="Hirakawa Y."/>
            <person name="Hopkins J.F."/>
            <person name="Kuo A."/>
            <person name="Rensing S.A."/>
            <person name="Schmutz J."/>
            <person name="Symeonidi A."/>
            <person name="Elias M."/>
            <person name="Eveleigh R.J."/>
            <person name="Herman E.K."/>
            <person name="Klute M.J."/>
            <person name="Nakayama T."/>
            <person name="Obornik M."/>
            <person name="Reyes-Prieto A."/>
            <person name="Armbrust E.V."/>
            <person name="Aves S.J."/>
            <person name="Beiko R.G."/>
            <person name="Coutinho P."/>
            <person name="Dacks J.B."/>
            <person name="Durnford D.G."/>
            <person name="Fast N.M."/>
            <person name="Green B.R."/>
            <person name="Grisdale C.J."/>
            <person name="Hempel F."/>
            <person name="Henrissat B."/>
            <person name="Hoppner M.P."/>
            <person name="Ishida K."/>
            <person name="Kim E."/>
            <person name="Koreny L."/>
            <person name="Kroth P.G."/>
            <person name="Liu Y."/>
            <person name="Malik S.B."/>
            <person name="Maier U.G."/>
            <person name="McRose D."/>
            <person name="Mock T."/>
            <person name="Neilson J.A."/>
            <person name="Onodera N.T."/>
            <person name="Poole A.M."/>
            <person name="Pritham E.J."/>
            <person name="Richards T.A."/>
            <person name="Rocap G."/>
            <person name="Roy S.W."/>
            <person name="Sarai C."/>
            <person name="Schaack S."/>
            <person name="Shirato S."/>
            <person name="Slamovits C.H."/>
            <person name="Spencer D.F."/>
            <person name="Suzuki S."/>
            <person name="Worden A.Z."/>
            <person name="Zauner S."/>
            <person name="Barry K."/>
            <person name="Bell C."/>
            <person name="Bharti A.K."/>
            <person name="Crow J.A."/>
            <person name="Grimwood J."/>
            <person name="Kramer R."/>
            <person name="Lindquist E."/>
            <person name="Lucas S."/>
            <person name="Salamov A."/>
            <person name="McFadden G.I."/>
            <person name="Lane C.E."/>
            <person name="Keeling P.J."/>
            <person name="Gray M.W."/>
            <person name="Grigoriev I.V."/>
            <person name="Archibald J.M."/>
        </authorList>
    </citation>
    <scope>NUCLEOTIDE SEQUENCE</scope>
    <source>
        <strain evidence="7 9">CCMP2712</strain>
    </source>
</reference>
<dbReference type="AlphaFoldDB" id="L1JKV5"/>
<dbReference type="KEGG" id="gtt:GUITHDRAFT_162301"/>
<comment type="similarity">
    <text evidence="1">Belongs to the aspartyl/asparaginyl beta-hydroxylase family.</text>
</comment>
<keyword evidence="5" id="KW-0732">Signal</keyword>
<dbReference type="Pfam" id="PF05118">
    <property type="entry name" value="Asp_Arg_Hydrox"/>
    <property type="match status" value="1"/>
</dbReference>
<dbReference type="EnsemblProtists" id="EKX48764">
    <property type="protein sequence ID" value="EKX48764"/>
    <property type="gene ID" value="GUITHDRAFT_162301"/>
</dbReference>
<evidence type="ECO:0000256" key="2">
    <source>
        <dbReference type="ARBA" id="ARBA00022964"/>
    </source>
</evidence>
<keyword evidence="9" id="KW-1185">Reference proteome</keyword>
<dbReference type="GO" id="GO:0016020">
    <property type="term" value="C:membrane"/>
    <property type="evidence" value="ECO:0007669"/>
    <property type="project" value="TreeGrafter"/>
</dbReference>
<dbReference type="GO" id="GO:0051213">
    <property type="term" value="F:dioxygenase activity"/>
    <property type="evidence" value="ECO:0007669"/>
    <property type="project" value="UniProtKB-KW"/>
</dbReference>
<organism evidence="7">
    <name type="scientific">Guillardia theta (strain CCMP2712)</name>
    <name type="common">Cryptophyte</name>
    <dbReference type="NCBI Taxonomy" id="905079"/>
    <lineage>
        <taxon>Eukaryota</taxon>
        <taxon>Cryptophyceae</taxon>
        <taxon>Pyrenomonadales</taxon>
        <taxon>Geminigeraceae</taxon>
        <taxon>Guillardia</taxon>
    </lineage>
</organism>
<evidence type="ECO:0000256" key="3">
    <source>
        <dbReference type="ARBA" id="ARBA00023002"/>
    </source>
</evidence>
<dbReference type="Gene3D" id="2.60.120.330">
    <property type="entry name" value="B-lactam Antibiotic, Isopenicillin N Synthase, Chain"/>
    <property type="match status" value="2"/>
</dbReference>
<dbReference type="EMBL" id="JH992984">
    <property type="protein sequence ID" value="EKX48764.1"/>
    <property type="molecule type" value="Genomic_DNA"/>
</dbReference>
<feature type="signal peptide" evidence="5">
    <location>
        <begin position="1"/>
        <end position="24"/>
    </location>
</feature>
<dbReference type="RefSeq" id="XP_005835744.1">
    <property type="nucleotide sequence ID" value="XM_005835687.1"/>
</dbReference>
<dbReference type="PANTHER" id="PTHR46332:SF5">
    <property type="entry name" value="ASPARTATE BETA-HYDROXYLASE DOMAIN CONTAINING 2"/>
    <property type="match status" value="1"/>
</dbReference>
<name>L1JKV5_GUITC</name>
<reference evidence="9" key="2">
    <citation type="submission" date="2012-11" db="EMBL/GenBank/DDBJ databases">
        <authorList>
            <person name="Kuo A."/>
            <person name="Curtis B.A."/>
            <person name="Tanifuji G."/>
            <person name="Burki F."/>
            <person name="Gruber A."/>
            <person name="Irimia M."/>
            <person name="Maruyama S."/>
            <person name="Arias M.C."/>
            <person name="Ball S.G."/>
            <person name="Gile G.H."/>
            <person name="Hirakawa Y."/>
            <person name="Hopkins J.F."/>
            <person name="Rensing S.A."/>
            <person name="Schmutz J."/>
            <person name="Symeonidi A."/>
            <person name="Elias M."/>
            <person name="Eveleigh R.J."/>
            <person name="Herman E.K."/>
            <person name="Klute M.J."/>
            <person name="Nakayama T."/>
            <person name="Obornik M."/>
            <person name="Reyes-Prieto A."/>
            <person name="Armbrust E.V."/>
            <person name="Aves S.J."/>
            <person name="Beiko R.G."/>
            <person name="Coutinho P."/>
            <person name="Dacks J.B."/>
            <person name="Durnford D.G."/>
            <person name="Fast N.M."/>
            <person name="Green B.R."/>
            <person name="Grisdale C."/>
            <person name="Hempe F."/>
            <person name="Henrissat B."/>
            <person name="Hoppner M.P."/>
            <person name="Ishida K.-I."/>
            <person name="Kim E."/>
            <person name="Koreny L."/>
            <person name="Kroth P.G."/>
            <person name="Liu Y."/>
            <person name="Malik S.-B."/>
            <person name="Maier U.G."/>
            <person name="McRose D."/>
            <person name="Mock T."/>
            <person name="Neilson J.A."/>
            <person name="Onodera N.T."/>
            <person name="Poole A.M."/>
            <person name="Pritham E.J."/>
            <person name="Richards T.A."/>
            <person name="Rocap G."/>
            <person name="Roy S.W."/>
            <person name="Sarai C."/>
            <person name="Schaack S."/>
            <person name="Shirato S."/>
            <person name="Slamovits C.H."/>
            <person name="Spencer D.F."/>
            <person name="Suzuki S."/>
            <person name="Worden A.Z."/>
            <person name="Zauner S."/>
            <person name="Barry K."/>
            <person name="Bell C."/>
            <person name="Bharti A.K."/>
            <person name="Crow J.A."/>
            <person name="Grimwood J."/>
            <person name="Kramer R."/>
            <person name="Lindquist E."/>
            <person name="Lucas S."/>
            <person name="Salamov A."/>
            <person name="McFadden G.I."/>
            <person name="Lane C.E."/>
            <person name="Keeling P.J."/>
            <person name="Gray M.W."/>
            <person name="Grigoriev I.V."/>
            <person name="Archibald J.M."/>
        </authorList>
    </citation>
    <scope>NUCLEOTIDE SEQUENCE</scope>
    <source>
        <strain evidence="9">CCMP2712</strain>
    </source>
</reference>
<evidence type="ECO:0000313" key="8">
    <source>
        <dbReference type="EnsemblProtists" id="EKX48764"/>
    </source>
</evidence>
<dbReference type="Proteomes" id="UP000011087">
    <property type="component" value="Unassembled WGS sequence"/>
</dbReference>
<evidence type="ECO:0000313" key="9">
    <source>
        <dbReference type="Proteomes" id="UP000011087"/>
    </source>
</evidence>
<reference evidence="8" key="3">
    <citation type="submission" date="2015-06" db="UniProtKB">
        <authorList>
            <consortium name="EnsemblProtists"/>
        </authorList>
    </citation>
    <scope>IDENTIFICATION</scope>
</reference>
<dbReference type="InterPro" id="IPR051821">
    <property type="entry name" value="Asp/Asn_beta-hydroxylase"/>
</dbReference>
<dbReference type="InterPro" id="IPR027443">
    <property type="entry name" value="IPNS-like_sf"/>
</dbReference>
<evidence type="ECO:0000259" key="6">
    <source>
        <dbReference type="Pfam" id="PF05118"/>
    </source>
</evidence>
<dbReference type="HOGENOM" id="CLU_712601_0_0_1"/>
<evidence type="ECO:0000256" key="5">
    <source>
        <dbReference type="SAM" id="SignalP"/>
    </source>
</evidence>
<gene>
    <name evidence="7" type="ORF">GUITHDRAFT_162301</name>
</gene>